<dbReference type="GO" id="GO:0004540">
    <property type="term" value="F:RNA nuclease activity"/>
    <property type="evidence" value="ECO:0007669"/>
    <property type="project" value="InterPro"/>
</dbReference>
<name>A0A450ZVC3_9GAMM</name>
<dbReference type="EMBL" id="CAADFV010000120">
    <property type="protein sequence ID" value="VFK66253.1"/>
    <property type="molecule type" value="Genomic_DNA"/>
</dbReference>
<dbReference type="AlphaFoldDB" id="A0A450ZVC3"/>
<feature type="domain" description="NYN" evidence="1">
    <location>
        <begin position="12"/>
        <end position="179"/>
    </location>
</feature>
<accession>A0A450ZVC3</accession>
<evidence type="ECO:0000259" key="1">
    <source>
        <dbReference type="Pfam" id="PF01936"/>
    </source>
</evidence>
<dbReference type="EMBL" id="CAADFY010000125">
    <property type="protein sequence ID" value="VFK57731.1"/>
    <property type="molecule type" value="Genomic_DNA"/>
</dbReference>
<dbReference type="PANTHER" id="PTHR35458:SF8">
    <property type="entry name" value="SLR0650 PROTEIN"/>
    <property type="match status" value="1"/>
</dbReference>
<dbReference type="CDD" id="cd18722">
    <property type="entry name" value="PIN_NicB-like"/>
    <property type="match status" value="1"/>
</dbReference>
<sequence>MSKREDQQNAQRAMVYIDGYNLYYGIRTAFGKCYKWLDLQSLSHSFLKPGVDLVGVKYFTAITKSTSDSHRRQAIYLKALDTHCDKLEIIHGLFLSKTERCHACGTQYQAYEEKKTDVNIACHILNDAYQNRFDCCYVVSGDSDLVPPLEIIRQYHTDKVTIVAHPPKRKSTELCQIAHGWFSISRQKLKLNQLPESIQTKSGGRINRPDKWK</sequence>
<gene>
    <name evidence="3" type="ORF">BECKTUN1418E_GA0071001_11204</name>
    <name evidence="2" type="ORF">BECKTUN1418F_GA0071002_11255</name>
</gene>
<reference evidence="2" key="1">
    <citation type="submission" date="2019-02" db="EMBL/GenBank/DDBJ databases">
        <authorList>
            <person name="Gruber-Vodicka R. H."/>
            <person name="Seah K. B. B."/>
        </authorList>
    </citation>
    <scope>NUCLEOTIDE SEQUENCE</scope>
    <source>
        <strain evidence="3">BECK_BY2</strain>
        <strain evidence="2">BECK_BY3</strain>
    </source>
</reference>
<dbReference type="PANTHER" id="PTHR35458">
    <property type="entry name" value="SLR0755 PROTEIN"/>
    <property type="match status" value="1"/>
</dbReference>
<dbReference type="InterPro" id="IPR047140">
    <property type="entry name" value="LabA"/>
</dbReference>
<evidence type="ECO:0000313" key="2">
    <source>
        <dbReference type="EMBL" id="VFK57731.1"/>
    </source>
</evidence>
<proteinExistence type="predicted"/>
<evidence type="ECO:0000313" key="3">
    <source>
        <dbReference type="EMBL" id="VFK66253.1"/>
    </source>
</evidence>
<dbReference type="Pfam" id="PF01936">
    <property type="entry name" value="NYN"/>
    <property type="match status" value="1"/>
</dbReference>
<protein>
    <submittedName>
        <fullName evidence="2">Uncharacterized conserved protein, LabA/DUF88 family</fullName>
    </submittedName>
</protein>
<dbReference type="InterPro" id="IPR021139">
    <property type="entry name" value="NYN"/>
</dbReference>
<organism evidence="2">
    <name type="scientific">Candidatus Kentrum sp. TUN</name>
    <dbReference type="NCBI Taxonomy" id="2126343"/>
    <lineage>
        <taxon>Bacteria</taxon>
        <taxon>Pseudomonadati</taxon>
        <taxon>Pseudomonadota</taxon>
        <taxon>Gammaproteobacteria</taxon>
        <taxon>Candidatus Kentrum</taxon>
    </lineage>
</organism>
<dbReference type="Gene3D" id="3.40.50.1010">
    <property type="entry name" value="5'-nuclease"/>
    <property type="match status" value="1"/>
</dbReference>